<evidence type="ECO:0000256" key="10">
    <source>
        <dbReference type="ARBA" id="ARBA00023112"/>
    </source>
</evidence>
<comment type="similarity">
    <text evidence="2">Belongs to the ABC transporter superfamily.</text>
</comment>
<proteinExistence type="inferred from homology"/>
<keyword evidence="5" id="KW-0533">Nickel</keyword>
<keyword evidence="11" id="KW-0472">Membrane</keyword>
<dbReference type="GO" id="GO:0015833">
    <property type="term" value="P:peptide transport"/>
    <property type="evidence" value="ECO:0007669"/>
    <property type="project" value="InterPro"/>
</dbReference>
<evidence type="ECO:0000256" key="8">
    <source>
        <dbReference type="ARBA" id="ARBA00022967"/>
    </source>
</evidence>
<evidence type="ECO:0000313" key="17">
    <source>
        <dbReference type="EMBL" id="RBP63286.1"/>
    </source>
</evidence>
<dbReference type="Proteomes" id="UP000253490">
    <property type="component" value="Unassembled WGS sequence"/>
</dbReference>
<evidence type="ECO:0000259" key="16">
    <source>
        <dbReference type="PROSITE" id="PS50893"/>
    </source>
</evidence>
<dbReference type="GO" id="GO:0005886">
    <property type="term" value="C:plasma membrane"/>
    <property type="evidence" value="ECO:0007669"/>
    <property type="project" value="UniProtKB-SubCell"/>
</dbReference>
<dbReference type="CDD" id="cd03257">
    <property type="entry name" value="ABC_NikE_OppD_transporters"/>
    <property type="match status" value="1"/>
</dbReference>
<dbReference type="Gene3D" id="3.40.50.300">
    <property type="entry name" value="P-loop containing nucleotide triphosphate hydrolases"/>
    <property type="match status" value="1"/>
</dbReference>
<dbReference type="PROSITE" id="PS50893">
    <property type="entry name" value="ABC_TRANSPORTER_2"/>
    <property type="match status" value="1"/>
</dbReference>
<keyword evidence="8" id="KW-1278">Translocase</keyword>
<dbReference type="PROSITE" id="PS00211">
    <property type="entry name" value="ABC_TRANSPORTER_1"/>
    <property type="match status" value="1"/>
</dbReference>
<comment type="caution">
    <text evidence="17">The sequence shown here is derived from an EMBL/GenBank/DDBJ whole genome shotgun (WGS) entry which is preliminary data.</text>
</comment>
<dbReference type="GO" id="GO:0016887">
    <property type="term" value="F:ATP hydrolysis activity"/>
    <property type="evidence" value="ECO:0007669"/>
    <property type="project" value="InterPro"/>
</dbReference>
<keyword evidence="10" id="KW-0921">Nickel transport</keyword>
<keyword evidence="6" id="KW-0547">Nucleotide-binding</keyword>
<dbReference type="OrthoDB" id="9809450at2"/>
<dbReference type="GO" id="GO:0005524">
    <property type="term" value="F:ATP binding"/>
    <property type="evidence" value="ECO:0007669"/>
    <property type="project" value="UniProtKB-KW"/>
</dbReference>
<dbReference type="AlphaFoldDB" id="A0A366I7R6"/>
<gene>
    <name evidence="17" type="ORF">DES36_11029</name>
</gene>
<dbReference type="RefSeq" id="WP_113920805.1">
    <property type="nucleotide sequence ID" value="NZ_QNRX01000010.1"/>
</dbReference>
<evidence type="ECO:0000256" key="7">
    <source>
        <dbReference type="ARBA" id="ARBA00022840"/>
    </source>
</evidence>
<dbReference type="SMART" id="SM00382">
    <property type="entry name" value="AAA"/>
    <property type="match status" value="1"/>
</dbReference>
<dbReference type="EC" id="7.2.2.11" evidence="13"/>
<evidence type="ECO:0000256" key="6">
    <source>
        <dbReference type="ARBA" id="ARBA00022741"/>
    </source>
</evidence>
<dbReference type="Pfam" id="PF08352">
    <property type="entry name" value="oligo_HPY"/>
    <property type="match status" value="1"/>
</dbReference>
<dbReference type="GO" id="GO:0015413">
    <property type="term" value="F:ABC-type nickel transporter activity"/>
    <property type="evidence" value="ECO:0007669"/>
    <property type="project" value="UniProtKB-EC"/>
</dbReference>
<keyword evidence="7 17" id="KW-0067">ATP-binding</keyword>
<dbReference type="InterPro" id="IPR003439">
    <property type="entry name" value="ABC_transporter-like_ATP-bd"/>
</dbReference>
<evidence type="ECO:0000256" key="2">
    <source>
        <dbReference type="ARBA" id="ARBA00005417"/>
    </source>
</evidence>
<dbReference type="InterPro" id="IPR013563">
    <property type="entry name" value="Oligopep_ABC_C"/>
</dbReference>
<dbReference type="PANTHER" id="PTHR43297">
    <property type="entry name" value="OLIGOPEPTIDE TRANSPORT ATP-BINDING PROTEIN APPD"/>
    <property type="match status" value="1"/>
</dbReference>
<organism evidence="17 18">
    <name type="scientific">Alkalibaculum bacchi</name>
    <dbReference type="NCBI Taxonomy" id="645887"/>
    <lineage>
        <taxon>Bacteria</taxon>
        <taxon>Bacillati</taxon>
        <taxon>Bacillota</taxon>
        <taxon>Clostridia</taxon>
        <taxon>Eubacteriales</taxon>
        <taxon>Eubacteriaceae</taxon>
        <taxon>Alkalibaculum</taxon>
    </lineage>
</organism>
<keyword evidence="9" id="KW-0406">Ion transport</keyword>
<evidence type="ECO:0000256" key="11">
    <source>
        <dbReference type="ARBA" id="ARBA00023136"/>
    </source>
</evidence>
<reference evidence="17 18" key="1">
    <citation type="submission" date="2018-06" db="EMBL/GenBank/DDBJ databases">
        <title>Genomic Encyclopedia of Type Strains, Phase IV (KMG-IV): sequencing the most valuable type-strain genomes for metagenomic binning, comparative biology and taxonomic classification.</title>
        <authorList>
            <person name="Goeker M."/>
        </authorList>
    </citation>
    <scope>NUCLEOTIDE SEQUENCE [LARGE SCALE GENOMIC DNA]</scope>
    <source>
        <strain evidence="17 18">DSM 22112</strain>
    </source>
</reference>
<evidence type="ECO:0000313" key="18">
    <source>
        <dbReference type="Proteomes" id="UP000253490"/>
    </source>
</evidence>
<keyword evidence="4" id="KW-1003">Cell membrane</keyword>
<evidence type="ECO:0000256" key="1">
    <source>
        <dbReference type="ARBA" id="ARBA00004202"/>
    </source>
</evidence>
<dbReference type="Pfam" id="PF00005">
    <property type="entry name" value="ABC_tran"/>
    <property type="match status" value="1"/>
</dbReference>
<dbReference type="NCBIfam" id="TIGR01727">
    <property type="entry name" value="oligo_HPY"/>
    <property type="match status" value="1"/>
</dbReference>
<accession>A0A366I7R6</accession>
<evidence type="ECO:0000256" key="15">
    <source>
        <dbReference type="ARBA" id="ARBA00048610"/>
    </source>
</evidence>
<feature type="domain" description="ABC transporter" evidence="16">
    <location>
        <begin position="6"/>
        <end position="245"/>
    </location>
</feature>
<evidence type="ECO:0000256" key="3">
    <source>
        <dbReference type="ARBA" id="ARBA00022448"/>
    </source>
</evidence>
<keyword evidence="3" id="KW-0813">Transport</keyword>
<comment type="subunit">
    <text evidence="12">The complex is composed of two ATP-binding proteins (NikD and NikE), two transmembrane proteins (NikB and NikC) and a solute-binding protein (NikA).</text>
</comment>
<evidence type="ECO:0000256" key="5">
    <source>
        <dbReference type="ARBA" id="ARBA00022596"/>
    </source>
</evidence>
<dbReference type="InterPro" id="IPR003593">
    <property type="entry name" value="AAA+_ATPase"/>
</dbReference>
<dbReference type="SUPFAM" id="SSF52540">
    <property type="entry name" value="P-loop containing nucleoside triphosphate hydrolases"/>
    <property type="match status" value="1"/>
</dbReference>
<comment type="catalytic activity">
    <reaction evidence="15">
        <text>Ni(2+)(out) + ATP + H2O = Ni(2+)(in) + ADP + phosphate + H(+)</text>
        <dbReference type="Rhea" id="RHEA:15557"/>
        <dbReference type="ChEBI" id="CHEBI:15377"/>
        <dbReference type="ChEBI" id="CHEBI:15378"/>
        <dbReference type="ChEBI" id="CHEBI:30616"/>
        <dbReference type="ChEBI" id="CHEBI:43474"/>
        <dbReference type="ChEBI" id="CHEBI:49786"/>
        <dbReference type="ChEBI" id="CHEBI:456216"/>
        <dbReference type="EC" id="7.2.2.11"/>
    </reaction>
    <physiologicalReaction direction="left-to-right" evidence="15">
        <dbReference type="Rhea" id="RHEA:15558"/>
    </physiologicalReaction>
</comment>
<dbReference type="EMBL" id="QNRX01000010">
    <property type="protein sequence ID" value="RBP63286.1"/>
    <property type="molecule type" value="Genomic_DNA"/>
</dbReference>
<evidence type="ECO:0000256" key="4">
    <source>
        <dbReference type="ARBA" id="ARBA00022475"/>
    </source>
</evidence>
<keyword evidence="18" id="KW-1185">Reference proteome</keyword>
<evidence type="ECO:0000256" key="14">
    <source>
        <dbReference type="ARBA" id="ARBA00044143"/>
    </source>
</evidence>
<comment type="subcellular location">
    <subcellularLocation>
        <location evidence="1">Cell membrane</location>
        <topology evidence="1">Peripheral membrane protein</topology>
    </subcellularLocation>
</comment>
<dbReference type="InterPro" id="IPR017871">
    <property type="entry name" value="ABC_transporter-like_CS"/>
</dbReference>
<dbReference type="InterPro" id="IPR050388">
    <property type="entry name" value="ABC_Ni/Peptide_Import"/>
</dbReference>
<name>A0A366I7R6_9FIRM</name>
<dbReference type="InterPro" id="IPR027417">
    <property type="entry name" value="P-loop_NTPase"/>
</dbReference>
<dbReference type="PANTHER" id="PTHR43297:SF13">
    <property type="entry name" value="NICKEL ABC TRANSPORTER, ATP-BINDING PROTEIN"/>
    <property type="match status" value="1"/>
</dbReference>
<sequence>MKRPLLEINNLSVGFKINGSKQKQSWAVNDLSIRAYPGEILTIVGASGSGKSVLASAILGLLPGNAISSGEIIYDGKNVDKKLLDELRGEEITFIPQSISSLDPLVKVGKQVRNFASDDETIKKQRKIFKEFGLNRSVEKSYPFQLSGGMARRVLISTTMMKNPRLIIADEPTPGLDIQSAKKTMDYFKSFAKKDKAVILITHDIDLAIHYSDKLAIFYGGEIVEITKARYFHHGIQYLKHPYTRALYRSLPTNGFKPIPGSQPIPDKENQGCIFRDRCECKEQICDHSVNTQKFEDEMVRCNVDFAGKKYKLSV</sequence>
<evidence type="ECO:0000256" key="12">
    <source>
        <dbReference type="ARBA" id="ARBA00038669"/>
    </source>
</evidence>
<evidence type="ECO:0000256" key="13">
    <source>
        <dbReference type="ARBA" id="ARBA00039098"/>
    </source>
</evidence>
<evidence type="ECO:0000256" key="9">
    <source>
        <dbReference type="ARBA" id="ARBA00023065"/>
    </source>
</evidence>
<protein>
    <recommendedName>
        <fullName evidence="14">Nickel import system ATP-binding protein NikD</fullName>
        <ecNumber evidence="13">7.2.2.11</ecNumber>
    </recommendedName>
</protein>